<dbReference type="AlphaFoldDB" id="A0A6L9EHF7"/>
<name>A0A6L9EHF7_9FLAO</name>
<comment type="caution">
    <text evidence="2">The sequence shown here is derived from an EMBL/GenBank/DDBJ whole genome shotgun (WGS) entry which is preliminary data.</text>
</comment>
<accession>A0A6L9EHF7</accession>
<feature type="transmembrane region" description="Helical" evidence="1">
    <location>
        <begin position="35"/>
        <end position="57"/>
    </location>
</feature>
<reference evidence="2 3" key="1">
    <citation type="submission" date="2020-01" db="EMBL/GenBank/DDBJ databases">
        <title>Bacteria diversity of Porities sp.</title>
        <authorList>
            <person name="Wang G."/>
        </authorList>
    </citation>
    <scope>NUCLEOTIDE SEQUENCE [LARGE SCALE GENOMIC DNA]</scope>
    <source>
        <strain evidence="2 3">R33</strain>
    </source>
</reference>
<organism evidence="2 3">
    <name type="scientific">Poritiphilus flavus</name>
    <dbReference type="NCBI Taxonomy" id="2697053"/>
    <lineage>
        <taxon>Bacteria</taxon>
        <taxon>Pseudomonadati</taxon>
        <taxon>Bacteroidota</taxon>
        <taxon>Flavobacteriia</taxon>
        <taxon>Flavobacteriales</taxon>
        <taxon>Flavobacteriaceae</taxon>
        <taxon>Poritiphilus</taxon>
    </lineage>
</organism>
<dbReference type="Proteomes" id="UP000475249">
    <property type="component" value="Unassembled WGS sequence"/>
</dbReference>
<evidence type="ECO:0000256" key="1">
    <source>
        <dbReference type="SAM" id="Phobius"/>
    </source>
</evidence>
<protein>
    <submittedName>
        <fullName evidence="2">Uncharacterized protein</fullName>
    </submittedName>
</protein>
<keyword evidence="3" id="KW-1185">Reference proteome</keyword>
<keyword evidence="1" id="KW-0812">Transmembrane</keyword>
<evidence type="ECO:0000313" key="2">
    <source>
        <dbReference type="EMBL" id="NAS13669.1"/>
    </source>
</evidence>
<evidence type="ECO:0000313" key="3">
    <source>
        <dbReference type="Proteomes" id="UP000475249"/>
    </source>
</evidence>
<keyword evidence="1" id="KW-0472">Membrane</keyword>
<sequence>MEGSKKYKGSNGSSMLYFFGFIGAAVYYIQIADGFWNGFLGFLKALVWPAFLVYDLLTYLAGTA</sequence>
<feature type="transmembrane region" description="Helical" evidence="1">
    <location>
        <begin position="12"/>
        <end position="29"/>
    </location>
</feature>
<dbReference type="EMBL" id="WXYO01000007">
    <property type="protein sequence ID" value="NAS13669.1"/>
    <property type="molecule type" value="Genomic_DNA"/>
</dbReference>
<keyword evidence="1" id="KW-1133">Transmembrane helix</keyword>
<dbReference type="RefSeq" id="WP_161436698.1">
    <property type="nucleotide sequence ID" value="NZ_WXYO01000007.1"/>
</dbReference>
<gene>
    <name evidence="2" type="ORF">GTQ38_16770</name>
</gene>
<proteinExistence type="predicted"/>